<feature type="region of interest" description="Disordered" evidence="2">
    <location>
        <begin position="391"/>
        <end position="413"/>
    </location>
</feature>
<keyword evidence="1" id="KW-0067">ATP-binding</keyword>
<proteinExistence type="predicted"/>
<sequence length="449" mass="50337">MKNTVHCGSLESERYWREEDLATLPSIPDAKALAIVQAMDEMLFVFCRSGDILLTRHGMDQAQYEYLQSLNYSFKTNMNPLTLGVRESGTTQNALNVFELLGRLNPGEEAGRLIPEGSLLEPFAVLPGTQEAVRRYKLLPGLPDEQTVRKVNTKTYSAAMRDRLSLPNIAQIVHSVEELLQSGQELLEKGPFLVKDEYGVSGKGNQLVDSDRMLRRIAGYLESSRNKGKRIQFVLEPLLNRETDFSSQFHIDADGQISILSVQQLVNHGFAFGESHSPGPPLLERLEREGYWEIMHNIGRELYADGYYGDVCVDSMLLRDGSLAPLVEINARKSMSLIKHNVDRHLKQEGMHTCLIQVPLATMAEVRYEELLQRLEQAGILFSPEEGEGVIPLSSGTLQPPDPSRSTGSAGSAKGKLYASLAYRNEDRKDRLTRKLDESLLRTGYTILR</sequence>
<name>A0A132U6W5_9BACL</name>
<dbReference type="GO" id="GO:0046872">
    <property type="term" value="F:metal ion binding"/>
    <property type="evidence" value="ECO:0007669"/>
    <property type="project" value="InterPro"/>
</dbReference>
<organism evidence="4 5">
    <name type="scientific">Paenibacillus riograndensis</name>
    <dbReference type="NCBI Taxonomy" id="483937"/>
    <lineage>
        <taxon>Bacteria</taxon>
        <taxon>Bacillati</taxon>
        <taxon>Bacillota</taxon>
        <taxon>Bacilli</taxon>
        <taxon>Bacillales</taxon>
        <taxon>Paenibacillaceae</taxon>
        <taxon>Paenibacillus</taxon>
        <taxon>Paenibacillus sonchi group</taxon>
    </lineage>
</organism>
<dbReference type="GO" id="GO:0005524">
    <property type="term" value="F:ATP binding"/>
    <property type="evidence" value="ECO:0007669"/>
    <property type="project" value="UniProtKB-UniRule"/>
</dbReference>
<feature type="domain" description="ATP-grasp" evidence="3">
    <location>
        <begin position="158"/>
        <end position="362"/>
    </location>
</feature>
<dbReference type="InterPro" id="IPR011761">
    <property type="entry name" value="ATP-grasp"/>
</dbReference>
<evidence type="ECO:0000259" key="3">
    <source>
        <dbReference type="PROSITE" id="PS50975"/>
    </source>
</evidence>
<evidence type="ECO:0000256" key="2">
    <source>
        <dbReference type="SAM" id="MobiDB-lite"/>
    </source>
</evidence>
<keyword evidence="5" id="KW-1185">Reference proteome</keyword>
<evidence type="ECO:0000313" key="5">
    <source>
        <dbReference type="Proteomes" id="UP000070475"/>
    </source>
</evidence>
<dbReference type="AlphaFoldDB" id="A0A132U6W5"/>
<dbReference type="Proteomes" id="UP000070475">
    <property type="component" value="Unassembled WGS sequence"/>
</dbReference>
<protein>
    <recommendedName>
        <fullName evidence="3">ATP-grasp domain-containing protein</fullName>
    </recommendedName>
</protein>
<keyword evidence="1" id="KW-0547">Nucleotide-binding</keyword>
<comment type="caution">
    <text evidence="4">The sequence shown here is derived from an EMBL/GenBank/DDBJ whole genome shotgun (WGS) entry which is preliminary data.</text>
</comment>
<feature type="compositionally biased region" description="Polar residues" evidence="2">
    <location>
        <begin position="394"/>
        <end position="410"/>
    </location>
</feature>
<evidence type="ECO:0000313" key="4">
    <source>
        <dbReference type="EMBL" id="KWX79311.1"/>
    </source>
</evidence>
<dbReference type="PATRIC" id="fig|483937.3.peg.4021"/>
<accession>A0A132U6W5</accession>
<dbReference type="SUPFAM" id="SSF56059">
    <property type="entry name" value="Glutathione synthetase ATP-binding domain-like"/>
    <property type="match status" value="1"/>
</dbReference>
<gene>
    <name evidence="4" type="ORF">AMQ84_07195</name>
</gene>
<reference evidence="4 5" key="1">
    <citation type="submission" date="2015-08" db="EMBL/GenBank/DDBJ databases">
        <title>Genomes of Paenibacillus riograndensis.</title>
        <authorList>
            <person name="Sant'Anna F.H."/>
            <person name="Souza R."/>
            <person name="Ambrosini A."/>
            <person name="Bach E."/>
            <person name="Fernandes G."/>
            <person name="Balsanelli E."/>
            <person name="Baura V.A."/>
            <person name="Pedrosa F.O."/>
            <person name="Souza E.M."/>
            <person name="Passaglia L."/>
        </authorList>
    </citation>
    <scope>NUCLEOTIDE SEQUENCE [LARGE SCALE GENOMIC DNA]</scope>
    <source>
        <strain evidence="4 5">CAS34</strain>
    </source>
</reference>
<evidence type="ECO:0000256" key="1">
    <source>
        <dbReference type="PROSITE-ProRule" id="PRU00409"/>
    </source>
</evidence>
<dbReference type="EMBL" id="LIRB01000112">
    <property type="protein sequence ID" value="KWX79311.1"/>
    <property type="molecule type" value="Genomic_DNA"/>
</dbReference>
<dbReference type="PROSITE" id="PS50975">
    <property type="entry name" value="ATP_GRASP"/>
    <property type="match status" value="1"/>
</dbReference>